<dbReference type="Proteomes" id="UP000018888">
    <property type="component" value="Unassembled WGS sequence"/>
</dbReference>
<keyword evidence="1" id="KW-0472">Membrane</keyword>
<keyword evidence="1" id="KW-1133">Transmembrane helix</keyword>
<dbReference type="EMBL" id="AUPC02000051">
    <property type="protein sequence ID" value="POG76379.1"/>
    <property type="molecule type" value="Genomic_DNA"/>
</dbReference>
<feature type="transmembrane region" description="Helical" evidence="1">
    <location>
        <begin position="23"/>
        <end position="45"/>
    </location>
</feature>
<keyword evidence="1" id="KW-0812">Transmembrane</keyword>
<accession>A0A2P4QFH1</accession>
<gene>
    <name evidence="2" type="ORF">GLOIN_2v1557484</name>
</gene>
<protein>
    <submittedName>
        <fullName evidence="2">Uncharacterized protein</fullName>
    </submittedName>
</protein>
<name>A0A2P4QFH1_RHIID</name>
<organism evidence="2 3">
    <name type="scientific">Rhizophagus irregularis (strain DAOM 181602 / DAOM 197198 / MUCL 43194)</name>
    <name type="common">Arbuscular mycorrhizal fungus</name>
    <name type="synonym">Glomus intraradices</name>
    <dbReference type="NCBI Taxonomy" id="747089"/>
    <lineage>
        <taxon>Eukaryota</taxon>
        <taxon>Fungi</taxon>
        <taxon>Fungi incertae sedis</taxon>
        <taxon>Mucoromycota</taxon>
        <taxon>Glomeromycotina</taxon>
        <taxon>Glomeromycetes</taxon>
        <taxon>Glomerales</taxon>
        <taxon>Glomeraceae</taxon>
        <taxon>Rhizophagus</taxon>
    </lineage>
</organism>
<proteinExistence type="predicted"/>
<reference evidence="2 3" key="1">
    <citation type="journal article" date="2013" name="Proc. Natl. Acad. Sci. U.S.A.">
        <title>Genome of an arbuscular mycorrhizal fungus provides insight into the oldest plant symbiosis.</title>
        <authorList>
            <person name="Tisserant E."/>
            <person name="Malbreil M."/>
            <person name="Kuo A."/>
            <person name="Kohler A."/>
            <person name="Symeonidi A."/>
            <person name="Balestrini R."/>
            <person name="Charron P."/>
            <person name="Duensing N."/>
            <person name="Frei Dit Frey N."/>
            <person name="Gianinazzi-Pearson V."/>
            <person name="Gilbert L.B."/>
            <person name="Handa Y."/>
            <person name="Herr J.R."/>
            <person name="Hijri M."/>
            <person name="Koul R."/>
            <person name="Kawaguchi M."/>
            <person name="Krajinski F."/>
            <person name="Lammers P.J."/>
            <person name="Masclaux F.G."/>
            <person name="Murat C."/>
            <person name="Morin E."/>
            <person name="Ndikumana S."/>
            <person name="Pagni M."/>
            <person name="Petitpierre D."/>
            <person name="Requena N."/>
            <person name="Rosikiewicz P."/>
            <person name="Riley R."/>
            <person name="Saito K."/>
            <person name="San Clemente H."/>
            <person name="Shapiro H."/>
            <person name="van Tuinen D."/>
            <person name="Becard G."/>
            <person name="Bonfante P."/>
            <person name="Paszkowski U."/>
            <person name="Shachar-Hill Y.Y."/>
            <person name="Tuskan G.A."/>
            <person name="Young P.W."/>
            <person name="Sanders I.R."/>
            <person name="Henrissat B."/>
            <person name="Rensing S.A."/>
            <person name="Grigoriev I.V."/>
            <person name="Corradi N."/>
            <person name="Roux C."/>
            <person name="Martin F."/>
        </authorList>
    </citation>
    <scope>NUCLEOTIDE SEQUENCE [LARGE SCALE GENOMIC DNA]</scope>
    <source>
        <strain evidence="2 3">DAOM 197198</strain>
    </source>
</reference>
<sequence length="58" mass="6907">MFLYFKLNCIKKTLFSKSIVENFYYLLLRIISGTIYTVVLTKFVIEMTKYKGQNILSK</sequence>
<evidence type="ECO:0000313" key="2">
    <source>
        <dbReference type="EMBL" id="POG76379.1"/>
    </source>
</evidence>
<keyword evidence="3" id="KW-1185">Reference proteome</keyword>
<evidence type="ECO:0000256" key="1">
    <source>
        <dbReference type="SAM" id="Phobius"/>
    </source>
</evidence>
<dbReference type="AlphaFoldDB" id="A0A2P4QFH1"/>
<reference evidence="2 3" key="2">
    <citation type="journal article" date="2018" name="New Phytol.">
        <title>High intraspecific genome diversity in the model arbuscular mycorrhizal symbiont Rhizophagus irregularis.</title>
        <authorList>
            <person name="Chen E.C.H."/>
            <person name="Morin E."/>
            <person name="Beaudet D."/>
            <person name="Noel J."/>
            <person name="Yildirir G."/>
            <person name="Ndikumana S."/>
            <person name="Charron P."/>
            <person name="St-Onge C."/>
            <person name="Giorgi J."/>
            <person name="Kruger M."/>
            <person name="Marton T."/>
            <person name="Ropars J."/>
            <person name="Grigoriev I.V."/>
            <person name="Hainaut M."/>
            <person name="Henrissat B."/>
            <person name="Roux C."/>
            <person name="Martin F."/>
            <person name="Corradi N."/>
        </authorList>
    </citation>
    <scope>NUCLEOTIDE SEQUENCE [LARGE SCALE GENOMIC DNA]</scope>
    <source>
        <strain evidence="2 3">DAOM 197198</strain>
    </source>
</reference>
<comment type="caution">
    <text evidence="2">The sequence shown here is derived from an EMBL/GenBank/DDBJ whole genome shotgun (WGS) entry which is preliminary data.</text>
</comment>
<evidence type="ECO:0000313" key="3">
    <source>
        <dbReference type="Proteomes" id="UP000018888"/>
    </source>
</evidence>